<proteinExistence type="predicted"/>
<evidence type="ECO:0000256" key="1">
    <source>
        <dbReference type="SAM" id="SignalP"/>
    </source>
</evidence>
<protein>
    <recommendedName>
        <fullName evidence="4">Secreted protein</fullName>
    </recommendedName>
</protein>
<name>A0A165P2V6_9AGAM</name>
<accession>A0A165P2V6</accession>
<dbReference type="AlphaFoldDB" id="A0A165P2V6"/>
<organism evidence="2 3">
    <name type="scientific">Neolentinus lepideus HHB14362 ss-1</name>
    <dbReference type="NCBI Taxonomy" id="1314782"/>
    <lineage>
        <taxon>Eukaryota</taxon>
        <taxon>Fungi</taxon>
        <taxon>Dikarya</taxon>
        <taxon>Basidiomycota</taxon>
        <taxon>Agaricomycotina</taxon>
        <taxon>Agaricomycetes</taxon>
        <taxon>Gloeophyllales</taxon>
        <taxon>Gloeophyllaceae</taxon>
        <taxon>Neolentinus</taxon>
    </lineage>
</organism>
<gene>
    <name evidence="2" type="ORF">NEOLEDRAFT_1140732</name>
</gene>
<reference evidence="2 3" key="1">
    <citation type="journal article" date="2016" name="Mol. Biol. Evol.">
        <title>Comparative Genomics of Early-Diverging Mushroom-Forming Fungi Provides Insights into the Origins of Lignocellulose Decay Capabilities.</title>
        <authorList>
            <person name="Nagy L.G."/>
            <person name="Riley R."/>
            <person name="Tritt A."/>
            <person name="Adam C."/>
            <person name="Daum C."/>
            <person name="Floudas D."/>
            <person name="Sun H."/>
            <person name="Yadav J.S."/>
            <person name="Pangilinan J."/>
            <person name="Larsson K.H."/>
            <person name="Matsuura K."/>
            <person name="Barry K."/>
            <person name="Labutti K."/>
            <person name="Kuo R."/>
            <person name="Ohm R.A."/>
            <person name="Bhattacharya S.S."/>
            <person name="Shirouzu T."/>
            <person name="Yoshinaga Y."/>
            <person name="Martin F.M."/>
            <person name="Grigoriev I.V."/>
            <person name="Hibbett D.S."/>
        </authorList>
    </citation>
    <scope>NUCLEOTIDE SEQUENCE [LARGE SCALE GENOMIC DNA]</scope>
    <source>
        <strain evidence="2 3">HHB14362 ss-1</strain>
    </source>
</reference>
<dbReference type="EMBL" id="KV425620">
    <property type="protein sequence ID" value="KZT20446.1"/>
    <property type="molecule type" value="Genomic_DNA"/>
</dbReference>
<feature type="chain" id="PRO_5007863641" description="Secreted protein" evidence="1">
    <location>
        <begin position="28"/>
        <end position="75"/>
    </location>
</feature>
<keyword evidence="3" id="KW-1185">Reference proteome</keyword>
<evidence type="ECO:0008006" key="4">
    <source>
        <dbReference type="Google" id="ProtNLM"/>
    </source>
</evidence>
<evidence type="ECO:0000313" key="2">
    <source>
        <dbReference type="EMBL" id="KZT20446.1"/>
    </source>
</evidence>
<keyword evidence="1" id="KW-0732">Signal</keyword>
<dbReference type="Proteomes" id="UP000076761">
    <property type="component" value="Unassembled WGS sequence"/>
</dbReference>
<feature type="signal peptide" evidence="1">
    <location>
        <begin position="1"/>
        <end position="27"/>
    </location>
</feature>
<evidence type="ECO:0000313" key="3">
    <source>
        <dbReference type="Proteomes" id="UP000076761"/>
    </source>
</evidence>
<dbReference type="InParanoid" id="A0A165P2V6"/>
<sequence>MVCVKLAFLPGEIALFSLTVTLHTGEGKVSPSGARPRCYVPGCVRLYRLSVVTLTTWPLKKKKDDRIPWREREFT</sequence>